<name>A0A6B9KGZ0_9REOV</name>
<dbReference type="EMBL" id="MN661069">
    <property type="protein sequence ID" value="QHA33831.1"/>
    <property type="molecule type" value="Genomic_RNA"/>
</dbReference>
<accession>A0A6B9KGZ0</accession>
<organism evidence="1">
    <name type="scientific">Atrato Reo-like virus</name>
    <dbReference type="NCBI Taxonomy" id="2689356"/>
    <lineage>
        <taxon>Viruses</taxon>
        <taxon>Riboviria</taxon>
        <taxon>Orthornavirae</taxon>
        <taxon>Duplornaviricota</taxon>
        <taxon>Resentoviricetes</taxon>
        <taxon>Reovirales</taxon>
    </lineage>
</organism>
<reference evidence="1" key="1">
    <citation type="submission" date="2019-10" db="EMBL/GenBank/DDBJ databases">
        <authorList>
            <person name="Nitsche A."/>
            <person name="Hankeln T."/>
            <person name="Acosta O."/>
            <person name="Velez I.D."/>
            <person name="Schiemann D.J."/>
        </authorList>
    </citation>
    <scope>NUCLEOTIDE SEQUENCE</scope>
    <source>
        <strain evidence="1">Psal 1733-6</strain>
    </source>
</reference>
<protein>
    <submittedName>
        <fullName evidence="1">Putative minor core protein</fullName>
    </submittedName>
</protein>
<evidence type="ECO:0000313" key="1">
    <source>
        <dbReference type="EMBL" id="QHA33831.1"/>
    </source>
</evidence>
<sequence>MEPEIQNLPRSEYCSGKEIVESIFSKKRRRSSHVIIVANNAEKLEEWRYAISASVGAKTSMAVVDTLTNLKSLSRAVRELTPNLLNDTCVLCILGKEDIVTIDFARKLSAALRAGLLYMPKADSRQLEEQCKALRDNLPDPTIPIWGVRPPTNLDRDIDPKLKAEFRDNLAVSQCARELTIAFQVMHARKQTFGRASSDTRDVTVNLIGYTPSLVQATLRSGGRPHFFDPAFRDFKSMICPSIRNLESIHAVQRKKDVGWIRTNPQKKIAITAYLGYSMAAQILYIGCYPGTNLHDLSLVGHKVIYIDPLINSQFILIQSLICPDSTYKAEKYRFTNEHFISLISGRFDIMKPIVVINDAWIDGLEYEKFQRDAFDHFSDIVSQYEHVQVISKFHLKHQFDLHKVAALLPQPYGGSSDEMRIIFNSTGVDYTFDPFKVGKYMSEFHDLSIAAQLWCVNFYYHFITTRKDILKCDPGSNKIYSGLFSLSNQMNKKKDVLNWIQRAHNQSNIVSFTTPNEYRVKFMKTTRFDPKTNISINGDIFAFQSPAKDRTWYDRCYTPVELGEAGLECITLEALSGIMGSMYKGVGCYTQSAAFDTYDVYMSQHAIIESTQVQHVGTSPLGFVKSFTHLFLKDGGMRRQSYYSNRAFLLQEYLTKMKVPRSAYRIVGSESATIYTLDKILVSTRFGNVRLLPGMEVNLSGHMLSMIVAAHFVSIPFEMWIRQLVAMATDVPEKEILAQVHSPIELFDNISKDGMYLHWHTLNELMLTAEIALPYVTSVMMGMQSDDLINLHLKHFQNILTAETMSGF</sequence>
<proteinExistence type="predicted"/>